<evidence type="ECO:0000256" key="1">
    <source>
        <dbReference type="SAM" id="Phobius"/>
    </source>
</evidence>
<proteinExistence type="predicted"/>
<gene>
    <name evidence="2" type="ORF">ACFFK0_18555</name>
</gene>
<name>A0ABV6DP57_9BACL</name>
<evidence type="ECO:0000313" key="3">
    <source>
        <dbReference type="Proteomes" id="UP001589776"/>
    </source>
</evidence>
<feature type="transmembrane region" description="Helical" evidence="1">
    <location>
        <begin position="12"/>
        <end position="30"/>
    </location>
</feature>
<feature type="transmembrane region" description="Helical" evidence="1">
    <location>
        <begin position="87"/>
        <end position="108"/>
    </location>
</feature>
<organism evidence="2 3">
    <name type="scientific">Paenibacillus chartarius</name>
    <dbReference type="NCBI Taxonomy" id="747481"/>
    <lineage>
        <taxon>Bacteria</taxon>
        <taxon>Bacillati</taxon>
        <taxon>Bacillota</taxon>
        <taxon>Bacilli</taxon>
        <taxon>Bacillales</taxon>
        <taxon>Paenibacillaceae</taxon>
        <taxon>Paenibacillus</taxon>
    </lineage>
</organism>
<feature type="transmembrane region" description="Helical" evidence="1">
    <location>
        <begin position="120"/>
        <end position="140"/>
    </location>
</feature>
<keyword evidence="1" id="KW-0812">Transmembrane</keyword>
<dbReference type="EMBL" id="JBHLWN010000074">
    <property type="protein sequence ID" value="MFC0214435.1"/>
    <property type="molecule type" value="Genomic_DNA"/>
</dbReference>
<keyword evidence="3" id="KW-1185">Reference proteome</keyword>
<comment type="caution">
    <text evidence="2">The sequence shown here is derived from an EMBL/GenBank/DDBJ whole genome shotgun (WGS) entry which is preliminary data.</text>
</comment>
<dbReference type="Proteomes" id="UP001589776">
    <property type="component" value="Unassembled WGS sequence"/>
</dbReference>
<evidence type="ECO:0008006" key="4">
    <source>
        <dbReference type="Google" id="ProtNLM"/>
    </source>
</evidence>
<keyword evidence="1" id="KW-1133">Transmembrane helix</keyword>
<evidence type="ECO:0000313" key="2">
    <source>
        <dbReference type="EMBL" id="MFC0214435.1"/>
    </source>
</evidence>
<keyword evidence="1" id="KW-0472">Membrane</keyword>
<sequence length="151" mass="16404">MPLTCPHVSYTAGIGSGLAAGTALGLFLKLAQAWSGARVYTLLLNVDFIPLLARPLPEWVEFALHLGFAAALGAVFARLMRRRRWPLFWGALLGIAAIPLYVPLSLLSERVPELDDRIAWLWWSAGHMLFGLTLGACGLWKRSAKVPAGPA</sequence>
<feature type="transmembrane region" description="Helical" evidence="1">
    <location>
        <begin position="62"/>
        <end position="80"/>
    </location>
</feature>
<dbReference type="RefSeq" id="WP_377471806.1">
    <property type="nucleotide sequence ID" value="NZ_JBHLWN010000074.1"/>
</dbReference>
<reference evidence="2 3" key="1">
    <citation type="submission" date="2024-09" db="EMBL/GenBank/DDBJ databases">
        <authorList>
            <person name="Sun Q."/>
            <person name="Mori K."/>
        </authorList>
    </citation>
    <scope>NUCLEOTIDE SEQUENCE [LARGE SCALE GENOMIC DNA]</scope>
    <source>
        <strain evidence="2 3">CCM 7759</strain>
    </source>
</reference>
<accession>A0ABV6DP57</accession>
<protein>
    <recommendedName>
        <fullName evidence="4">DUF1440 domain-containing protein</fullName>
    </recommendedName>
</protein>